<feature type="domain" description="HTH luxR-type" evidence="1">
    <location>
        <begin position="15"/>
        <end position="80"/>
    </location>
</feature>
<dbReference type="InterPro" id="IPR036388">
    <property type="entry name" value="WH-like_DNA-bd_sf"/>
</dbReference>
<evidence type="ECO:0000313" key="3">
    <source>
        <dbReference type="Proteomes" id="UP001172083"/>
    </source>
</evidence>
<dbReference type="EMBL" id="JAUJEB010000015">
    <property type="protein sequence ID" value="MDN5217344.1"/>
    <property type="molecule type" value="Genomic_DNA"/>
</dbReference>
<dbReference type="Gene3D" id="1.10.10.10">
    <property type="entry name" value="Winged helix-like DNA-binding domain superfamily/Winged helix DNA-binding domain"/>
    <property type="match status" value="1"/>
</dbReference>
<accession>A0ABT8LHQ5</accession>
<reference evidence="2" key="1">
    <citation type="submission" date="2023-06" db="EMBL/GenBank/DDBJ databases">
        <title>Genomic of Agaribacillus aureum.</title>
        <authorList>
            <person name="Wang G."/>
        </authorList>
    </citation>
    <scope>NUCLEOTIDE SEQUENCE</scope>
    <source>
        <strain evidence="2">BMA12</strain>
    </source>
</reference>
<gene>
    <name evidence="2" type="ORF">QQ020_35045</name>
</gene>
<dbReference type="Pfam" id="PF00196">
    <property type="entry name" value="GerE"/>
    <property type="match status" value="1"/>
</dbReference>
<comment type="caution">
    <text evidence="2">The sequence shown here is derived from an EMBL/GenBank/DDBJ whole genome shotgun (WGS) entry which is preliminary data.</text>
</comment>
<keyword evidence="3" id="KW-1185">Reference proteome</keyword>
<dbReference type="InterPro" id="IPR000792">
    <property type="entry name" value="Tscrpt_reg_LuxR_C"/>
</dbReference>
<protein>
    <submittedName>
        <fullName evidence="2">Helix-turn-helix transcriptional regulator</fullName>
    </submittedName>
</protein>
<dbReference type="Proteomes" id="UP001172083">
    <property type="component" value="Unassembled WGS sequence"/>
</dbReference>
<dbReference type="SMART" id="SM00421">
    <property type="entry name" value="HTH_LUXR"/>
    <property type="match status" value="1"/>
</dbReference>
<dbReference type="RefSeq" id="WP_346762680.1">
    <property type="nucleotide sequence ID" value="NZ_JAUJEB010000015.1"/>
</dbReference>
<dbReference type="SUPFAM" id="SSF46894">
    <property type="entry name" value="C-terminal effector domain of the bipartite response regulators"/>
    <property type="match status" value="1"/>
</dbReference>
<dbReference type="InterPro" id="IPR016032">
    <property type="entry name" value="Sig_transdc_resp-reg_C-effctor"/>
</dbReference>
<proteinExistence type="predicted"/>
<evidence type="ECO:0000259" key="1">
    <source>
        <dbReference type="PROSITE" id="PS50043"/>
    </source>
</evidence>
<dbReference type="PROSITE" id="PS50043">
    <property type="entry name" value="HTH_LUXR_2"/>
    <property type="match status" value="1"/>
</dbReference>
<organism evidence="2 3">
    <name type="scientific">Agaribacillus aureus</name>
    <dbReference type="NCBI Taxonomy" id="3051825"/>
    <lineage>
        <taxon>Bacteria</taxon>
        <taxon>Pseudomonadati</taxon>
        <taxon>Bacteroidota</taxon>
        <taxon>Cytophagia</taxon>
        <taxon>Cytophagales</taxon>
        <taxon>Splendidivirgaceae</taxon>
        <taxon>Agaribacillus</taxon>
    </lineage>
</organism>
<name>A0ABT8LHQ5_9BACT</name>
<sequence>MEDEIDTTDGSRRRKRPEGVKFTELELNIIRMICEELTTEEIAKKLNLTNRTVVNHRQKLLVKTGSKSSLGIVTYAIKNKIYTDI</sequence>
<evidence type="ECO:0000313" key="2">
    <source>
        <dbReference type="EMBL" id="MDN5217344.1"/>
    </source>
</evidence>